<dbReference type="GO" id="GO:0009617">
    <property type="term" value="P:response to bacterium"/>
    <property type="evidence" value="ECO:0007669"/>
    <property type="project" value="InterPro"/>
</dbReference>
<dbReference type="PROSITE" id="PS50845">
    <property type="entry name" value="RETICULON"/>
    <property type="match status" value="2"/>
</dbReference>
<name>B9SK64_RICCO</name>
<dbReference type="EMBL" id="EQ974000">
    <property type="protein sequence ID" value="EEF35959.1"/>
    <property type="molecule type" value="Genomic_DNA"/>
</dbReference>
<evidence type="ECO:0000256" key="4">
    <source>
        <dbReference type="ARBA" id="ARBA00022989"/>
    </source>
</evidence>
<dbReference type="PANTHER" id="PTHR10994">
    <property type="entry name" value="RETICULON"/>
    <property type="match status" value="1"/>
</dbReference>
<dbReference type="Pfam" id="PF02453">
    <property type="entry name" value="Reticulon"/>
    <property type="match status" value="1"/>
</dbReference>
<keyword evidence="2 6" id="KW-0812">Transmembrane</keyword>
<keyword evidence="10" id="KW-1185">Reference proteome</keyword>
<reference evidence="10" key="1">
    <citation type="journal article" date="2010" name="Nat. Biotechnol.">
        <title>Draft genome sequence of the oilseed species Ricinus communis.</title>
        <authorList>
            <person name="Chan A.P."/>
            <person name="Crabtree J."/>
            <person name="Zhao Q."/>
            <person name="Lorenzi H."/>
            <person name="Orvis J."/>
            <person name="Puiu D."/>
            <person name="Melake-Berhan A."/>
            <person name="Jones K.M."/>
            <person name="Redman J."/>
            <person name="Chen G."/>
            <person name="Cahoon E.B."/>
            <person name="Gedil M."/>
            <person name="Stanke M."/>
            <person name="Haas B.J."/>
            <person name="Wortman J.R."/>
            <person name="Fraser-Liggett C.M."/>
            <person name="Ravel J."/>
            <person name="Rabinowicz P.D."/>
        </authorList>
    </citation>
    <scope>NUCLEOTIDE SEQUENCE [LARGE SCALE GENOMIC DNA]</scope>
    <source>
        <strain evidence="10">cv. Hale</strain>
    </source>
</reference>
<feature type="transmembrane region" description="Helical" evidence="6">
    <location>
        <begin position="86"/>
        <end position="113"/>
    </location>
</feature>
<feature type="domain" description="Reticulon" evidence="8">
    <location>
        <begin position="103"/>
        <end position="158"/>
    </location>
</feature>
<feature type="domain" description="Reticulon" evidence="8">
    <location>
        <begin position="72"/>
        <end position="98"/>
    </location>
</feature>
<feature type="region of interest" description="Disordered" evidence="7">
    <location>
        <begin position="1"/>
        <end position="41"/>
    </location>
</feature>
<keyword evidence="5 6" id="KW-0472">Membrane</keyword>
<comment type="subcellular location">
    <subcellularLocation>
        <location evidence="1 6">Endoplasmic reticulum membrane</location>
        <topology evidence="1 6">Multi-pass membrane protein</topology>
    </subcellularLocation>
</comment>
<organism evidence="9 10">
    <name type="scientific">Ricinus communis</name>
    <name type="common">Castor bean</name>
    <dbReference type="NCBI Taxonomy" id="3988"/>
    <lineage>
        <taxon>Eukaryota</taxon>
        <taxon>Viridiplantae</taxon>
        <taxon>Streptophyta</taxon>
        <taxon>Embryophyta</taxon>
        <taxon>Tracheophyta</taxon>
        <taxon>Spermatophyta</taxon>
        <taxon>Magnoliopsida</taxon>
        <taxon>eudicotyledons</taxon>
        <taxon>Gunneridae</taxon>
        <taxon>Pentapetalae</taxon>
        <taxon>rosids</taxon>
        <taxon>fabids</taxon>
        <taxon>Malpighiales</taxon>
        <taxon>Euphorbiaceae</taxon>
        <taxon>Acalyphoideae</taxon>
        <taxon>Acalypheae</taxon>
        <taxon>Ricinus</taxon>
    </lineage>
</organism>
<evidence type="ECO:0000313" key="9">
    <source>
        <dbReference type="EMBL" id="EEF35959.1"/>
    </source>
</evidence>
<dbReference type="GO" id="GO:0005789">
    <property type="term" value="C:endoplasmic reticulum membrane"/>
    <property type="evidence" value="ECO:0007669"/>
    <property type="project" value="UniProtKB-SubCell"/>
</dbReference>
<gene>
    <name evidence="9" type="ORF">RCOM_1027290</name>
</gene>
<dbReference type="AlphaFoldDB" id="B9SK64"/>
<evidence type="ECO:0000313" key="10">
    <source>
        <dbReference type="Proteomes" id="UP000008311"/>
    </source>
</evidence>
<dbReference type="InParanoid" id="B9SK64"/>
<evidence type="ECO:0000256" key="6">
    <source>
        <dbReference type="RuleBase" id="RU363132"/>
    </source>
</evidence>
<dbReference type="PANTHER" id="PTHR10994:SF177">
    <property type="entry name" value="RETICULON-LIKE PROTEIN B15"/>
    <property type="match status" value="1"/>
</dbReference>
<evidence type="ECO:0000256" key="2">
    <source>
        <dbReference type="ARBA" id="ARBA00022692"/>
    </source>
</evidence>
<evidence type="ECO:0000256" key="5">
    <source>
        <dbReference type="ARBA" id="ARBA00023136"/>
    </source>
</evidence>
<feature type="compositionally biased region" description="Low complexity" evidence="7">
    <location>
        <begin position="30"/>
        <end position="39"/>
    </location>
</feature>
<dbReference type="Proteomes" id="UP000008311">
    <property type="component" value="Unassembled WGS sequence"/>
</dbReference>
<proteinExistence type="predicted"/>
<dbReference type="InterPro" id="IPR045064">
    <property type="entry name" value="Reticulon-like"/>
</dbReference>
<comment type="caution">
    <text evidence="6">Lacks conserved residue(s) required for the propagation of feature annotation.</text>
</comment>
<protein>
    <recommendedName>
        <fullName evidence="6">Reticulon-like protein</fullName>
    </recommendedName>
</protein>
<evidence type="ECO:0000256" key="7">
    <source>
        <dbReference type="SAM" id="MobiDB-lite"/>
    </source>
</evidence>
<keyword evidence="3 6" id="KW-0256">Endoplasmic reticulum</keyword>
<sequence length="158" mass="17860">MVEEPADAFNPELVNEIKARDTEHDHKHSSSSSSSSSSDSEIDNYVAVQSAQKNRLFGRQKPLHLVLGGGKPADIILWRNKQASGCVFAVATVLWLLFECAVFVMLLTMPMLYEKNEDDVDTYAEKAWIEIKKQYAVLDEKVIQKIPVIISQKDHKQQ</sequence>
<evidence type="ECO:0000259" key="8">
    <source>
        <dbReference type="PROSITE" id="PS50845"/>
    </source>
</evidence>
<dbReference type="InterPro" id="IPR003388">
    <property type="entry name" value="Reticulon"/>
</dbReference>
<feature type="compositionally biased region" description="Basic and acidic residues" evidence="7">
    <location>
        <begin position="15"/>
        <end position="28"/>
    </location>
</feature>
<keyword evidence="4 6" id="KW-1133">Transmembrane helix</keyword>
<dbReference type="STRING" id="3988.B9SK64"/>
<dbReference type="eggNOG" id="KOG1792">
    <property type="taxonomic scope" value="Eukaryota"/>
</dbReference>
<accession>B9SK64</accession>
<evidence type="ECO:0000256" key="3">
    <source>
        <dbReference type="ARBA" id="ARBA00022824"/>
    </source>
</evidence>
<evidence type="ECO:0000256" key="1">
    <source>
        <dbReference type="ARBA" id="ARBA00004477"/>
    </source>
</evidence>